<name>A0AA49JGX5_9BACT</name>
<evidence type="ECO:0000256" key="3">
    <source>
        <dbReference type="ARBA" id="ARBA00023163"/>
    </source>
</evidence>
<dbReference type="PANTHER" id="PTHR43280:SF28">
    <property type="entry name" value="HTH-TYPE TRANSCRIPTIONAL ACTIVATOR RHAS"/>
    <property type="match status" value="1"/>
</dbReference>
<organism evidence="5">
    <name type="scientific">Roseihalotalea indica</name>
    <dbReference type="NCBI Taxonomy" id="2867963"/>
    <lineage>
        <taxon>Bacteria</taxon>
        <taxon>Pseudomonadati</taxon>
        <taxon>Bacteroidota</taxon>
        <taxon>Cytophagia</taxon>
        <taxon>Cytophagales</taxon>
        <taxon>Catalimonadaceae</taxon>
        <taxon>Roseihalotalea</taxon>
    </lineage>
</organism>
<keyword evidence="2" id="KW-0238">DNA-binding</keyword>
<evidence type="ECO:0000256" key="1">
    <source>
        <dbReference type="ARBA" id="ARBA00023015"/>
    </source>
</evidence>
<dbReference type="SMART" id="SM00342">
    <property type="entry name" value="HTH_ARAC"/>
    <property type="match status" value="1"/>
</dbReference>
<evidence type="ECO:0000313" key="5">
    <source>
        <dbReference type="EMBL" id="WKN37270.1"/>
    </source>
</evidence>
<gene>
    <name evidence="5" type="ORF">K4G66_00925</name>
</gene>
<dbReference type="SUPFAM" id="SSF46689">
    <property type="entry name" value="Homeodomain-like"/>
    <property type="match status" value="2"/>
</dbReference>
<protein>
    <submittedName>
        <fullName evidence="5">AraC family transcriptional regulator</fullName>
    </submittedName>
</protein>
<sequence length="292" mass="34428">MNAFNFLKTLRLSLLHIGFIQLDNQWQYSHVISPFSRLYLITDGEGWVFHHHQKFVLKPDYLYLIPNYTDSRYHCDQFLEQYYISFLHEMSEGMNMYDTHAFRYEMPAHPLDYKLFARLLELNPGRTIAEADPKTYDNQPNLLSFNLPEPNQSLGNFIESQGIMLQLLSRFVSDEQGVEEQKAKSYRRLASAIQHIHQHLQDKLTVEQLAASAYLHPDYFSRLFLEITGVRPIEYIQNKRLERAQLLLTTTNASLNEIADEVGIGNQSYFSRLFKRHYGMSPGYYRKTLWQV</sequence>
<dbReference type="GO" id="GO:0003700">
    <property type="term" value="F:DNA-binding transcription factor activity"/>
    <property type="evidence" value="ECO:0007669"/>
    <property type="project" value="InterPro"/>
</dbReference>
<dbReference type="InterPro" id="IPR018062">
    <property type="entry name" value="HTH_AraC-typ_CS"/>
</dbReference>
<dbReference type="Gene3D" id="1.10.10.60">
    <property type="entry name" value="Homeodomain-like"/>
    <property type="match status" value="2"/>
</dbReference>
<dbReference type="PROSITE" id="PS00041">
    <property type="entry name" value="HTH_ARAC_FAMILY_1"/>
    <property type="match status" value="1"/>
</dbReference>
<proteinExistence type="predicted"/>
<dbReference type="PANTHER" id="PTHR43280">
    <property type="entry name" value="ARAC-FAMILY TRANSCRIPTIONAL REGULATOR"/>
    <property type="match status" value="1"/>
</dbReference>
<dbReference type="PROSITE" id="PS01124">
    <property type="entry name" value="HTH_ARAC_FAMILY_2"/>
    <property type="match status" value="1"/>
</dbReference>
<dbReference type="InterPro" id="IPR037923">
    <property type="entry name" value="HTH-like"/>
</dbReference>
<dbReference type="GO" id="GO:0043565">
    <property type="term" value="F:sequence-specific DNA binding"/>
    <property type="evidence" value="ECO:0007669"/>
    <property type="project" value="InterPro"/>
</dbReference>
<dbReference type="AlphaFoldDB" id="A0AA49JGX5"/>
<reference evidence="5" key="1">
    <citation type="journal article" date="2023" name="Comput. Struct. Biotechnol. J.">
        <title>Discovery of a novel marine Bacteroidetes with a rich repertoire of carbohydrate-active enzymes.</title>
        <authorList>
            <person name="Chen B."/>
            <person name="Liu G."/>
            <person name="Chen Q."/>
            <person name="Wang H."/>
            <person name="Liu L."/>
            <person name="Tang K."/>
        </authorList>
    </citation>
    <scope>NUCLEOTIDE SEQUENCE</scope>
    <source>
        <strain evidence="5">TK19036</strain>
    </source>
</reference>
<dbReference type="SUPFAM" id="SSF51215">
    <property type="entry name" value="Regulatory protein AraC"/>
    <property type="match status" value="1"/>
</dbReference>
<feature type="domain" description="HTH araC/xylS-type" evidence="4">
    <location>
        <begin position="190"/>
        <end position="288"/>
    </location>
</feature>
<dbReference type="EMBL" id="CP120682">
    <property type="protein sequence ID" value="WKN37270.1"/>
    <property type="molecule type" value="Genomic_DNA"/>
</dbReference>
<dbReference type="InterPro" id="IPR020449">
    <property type="entry name" value="Tscrpt_reg_AraC-type_HTH"/>
</dbReference>
<keyword evidence="3" id="KW-0804">Transcription</keyword>
<evidence type="ECO:0000256" key="2">
    <source>
        <dbReference type="ARBA" id="ARBA00023125"/>
    </source>
</evidence>
<evidence type="ECO:0000259" key="4">
    <source>
        <dbReference type="PROSITE" id="PS01124"/>
    </source>
</evidence>
<dbReference type="InterPro" id="IPR018060">
    <property type="entry name" value="HTH_AraC"/>
</dbReference>
<keyword evidence="1" id="KW-0805">Transcription regulation</keyword>
<dbReference type="Pfam" id="PF12833">
    <property type="entry name" value="HTH_18"/>
    <property type="match status" value="1"/>
</dbReference>
<accession>A0AA49JGX5</accession>
<reference evidence="5" key="2">
    <citation type="journal article" date="2024" name="Antonie Van Leeuwenhoek">
        <title>Roseihalotalea indica gen. nov., sp. nov., a halophilic Bacteroidetes from mesopelagic Southwest Indian Ocean with higher carbohydrate metabolic potential.</title>
        <authorList>
            <person name="Chen B."/>
            <person name="Zhang M."/>
            <person name="Lin D."/>
            <person name="Ye J."/>
            <person name="Tang K."/>
        </authorList>
    </citation>
    <scope>NUCLEOTIDE SEQUENCE</scope>
    <source>
        <strain evidence="5">TK19036</strain>
    </source>
</reference>
<dbReference type="InterPro" id="IPR009057">
    <property type="entry name" value="Homeodomain-like_sf"/>
</dbReference>
<dbReference type="PRINTS" id="PR00032">
    <property type="entry name" value="HTHARAC"/>
</dbReference>